<dbReference type="EnsemblPlants" id="OBART02G26870.1">
    <property type="protein sequence ID" value="OBART02G26870.1"/>
    <property type="gene ID" value="OBART02G26870"/>
</dbReference>
<dbReference type="AlphaFoldDB" id="A0A0D3F8I9"/>
<dbReference type="HOGENOM" id="CLU_112206_0_0_1"/>
<keyword evidence="1" id="KW-0472">Membrane</keyword>
<evidence type="ECO:0000313" key="3">
    <source>
        <dbReference type="Proteomes" id="UP000026960"/>
    </source>
</evidence>
<accession>A0A0D3F8I9</accession>
<dbReference type="InterPro" id="IPR053313">
    <property type="entry name" value="RGF"/>
</dbReference>
<dbReference type="PaxDb" id="65489-OBART02G26870.1"/>
<dbReference type="Gramene" id="OBART02G26870.1">
    <property type="protein sequence ID" value="OBART02G26870.1"/>
    <property type="gene ID" value="OBART02G26870"/>
</dbReference>
<protein>
    <submittedName>
        <fullName evidence="2">Uncharacterized protein</fullName>
    </submittedName>
</protein>
<reference evidence="2" key="2">
    <citation type="submission" date="2015-03" db="UniProtKB">
        <authorList>
            <consortium name="EnsemblPlants"/>
        </authorList>
    </citation>
    <scope>IDENTIFICATION</scope>
</reference>
<evidence type="ECO:0000313" key="2">
    <source>
        <dbReference type="EnsemblPlants" id="OBART02G26870.1"/>
    </source>
</evidence>
<sequence length="214" mass="23253">MPSQSSPQTLNGKLKLNTSTTILLFIVFLFTLCIISCEARHDHLRISDKYSSKKSSLVPKDVAGDDVVGSKQPIDQSVGKEVTLNAKMELAASSGSSSGSLNKRFEGTKVRSVARERSVLGAETNREQVGSKPATTAYTAETLAAMDYPVAHTAPAVHNRITKYGGMSESKHEFAMCMPFAEGGFRYQLHMLDLFPALVSSQRTCLGKFSRNIS</sequence>
<dbReference type="Proteomes" id="UP000026960">
    <property type="component" value="Chromosome 2"/>
</dbReference>
<proteinExistence type="predicted"/>
<organism evidence="2">
    <name type="scientific">Oryza barthii</name>
    <dbReference type="NCBI Taxonomy" id="65489"/>
    <lineage>
        <taxon>Eukaryota</taxon>
        <taxon>Viridiplantae</taxon>
        <taxon>Streptophyta</taxon>
        <taxon>Embryophyta</taxon>
        <taxon>Tracheophyta</taxon>
        <taxon>Spermatophyta</taxon>
        <taxon>Magnoliopsida</taxon>
        <taxon>Liliopsida</taxon>
        <taxon>Poales</taxon>
        <taxon>Poaceae</taxon>
        <taxon>BOP clade</taxon>
        <taxon>Oryzoideae</taxon>
        <taxon>Oryzeae</taxon>
        <taxon>Oryzinae</taxon>
        <taxon>Oryza</taxon>
    </lineage>
</organism>
<dbReference type="eggNOG" id="ENOG502R6D3">
    <property type="taxonomic scope" value="Eukaryota"/>
</dbReference>
<keyword evidence="3" id="KW-1185">Reference proteome</keyword>
<dbReference type="PANTHER" id="PTHR34961:SF1">
    <property type="entry name" value="ROOT MERISTEM GROWTH FACTOR 10"/>
    <property type="match status" value="1"/>
</dbReference>
<feature type="transmembrane region" description="Helical" evidence="1">
    <location>
        <begin position="20"/>
        <end position="39"/>
    </location>
</feature>
<dbReference type="PANTHER" id="PTHR34961">
    <property type="entry name" value="TRANSMEMBRANE PROTEIN"/>
    <property type="match status" value="1"/>
</dbReference>
<keyword evidence="1" id="KW-0812">Transmembrane</keyword>
<evidence type="ECO:0000256" key="1">
    <source>
        <dbReference type="SAM" id="Phobius"/>
    </source>
</evidence>
<keyword evidence="1" id="KW-1133">Transmembrane helix</keyword>
<name>A0A0D3F8I9_9ORYZ</name>
<reference evidence="2" key="1">
    <citation type="journal article" date="2009" name="Rice">
        <title>De Novo Next Generation Sequencing of Plant Genomes.</title>
        <authorList>
            <person name="Rounsley S."/>
            <person name="Marri P.R."/>
            <person name="Yu Y."/>
            <person name="He R."/>
            <person name="Sisneros N."/>
            <person name="Goicoechea J.L."/>
            <person name="Lee S.J."/>
            <person name="Angelova A."/>
            <person name="Kudrna D."/>
            <person name="Luo M."/>
            <person name="Affourtit J."/>
            <person name="Desany B."/>
            <person name="Knight J."/>
            <person name="Niazi F."/>
            <person name="Egholm M."/>
            <person name="Wing R.A."/>
        </authorList>
    </citation>
    <scope>NUCLEOTIDE SEQUENCE [LARGE SCALE GENOMIC DNA]</scope>
    <source>
        <strain evidence="2">cv. IRGC 105608</strain>
    </source>
</reference>